<dbReference type="InterPro" id="IPR008334">
    <property type="entry name" value="5'-Nucleotdase_C"/>
</dbReference>
<dbReference type="InterPro" id="IPR029052">
    <property type="entry name" value="Metallo-depent_PP-like"/>
</dbReference>
<dbReference type="Pfam" id="PF00149">
    <property type="entry name" value="Metallophos"/>
    <property type="match status" value="1"/>
</dbReference>
<dbReference type="PROSITE" id="PS00786">
    <property type="entry name" value="5_NUCLEOTIDASE_2"/>
    <property type="match status" value="1"/>
</dbReference>
<dbReference type="PANTHER" id="PTHR11575:SF24">
    <property type="entry name" value="5'-NUCLEOTIDASE"/>
    <property type="match status" value="1"/>
</dbReference>
<keyword evidence="1" id="KW-0732">Signal</keyword>
<dbReference type="PANTHER" id="PTHR11575">
    <property type="entry name" value="5'-NUCLEOTIDASE-RELATED"/>
    <property type="match status" value="1"/>
</dbReference>
<dbReference type="InterPro" id="IPR006179">
    <property type="entry name" value="5_nucleotidase/apyrase"/>
</dbReference>
<keyword evidence="2" id="KW-0378">Hydrolase</keyword>
<dbReference type="InterPro" id="IPR036907">
    <property type="entry name" value="5'-Nucleotdase_C_sf"/>
</dbReference>
<dbReference type="Gene3D" id="3.60.21.10">
    <property type="match status" value="1"/>
</dbReference>
<dbReference type="RefSeq" id="WP_323276311.1">
    <property type="nucleotide sequence ID" value="NZ_JAYGHT010000083.1"/>
</dbReference>
<keyword evidence="6" id="KW-1185">Reference proteome</keyword>
<dbReference type="SUPFAM" id="SSF55816">
    <property type="entry name" value="5'-nucleotidase (syn. UDP-sugar hydrolase), C-terminal domain"/>
    <property type="match status" value="1"/>
</dbReference>
<feature type="domain" description="Calcineurin-like phosphoesterase" evidence="3">
    <location>
        <begin position="34"/>
        <end position="243"/>
    </location>
</feature>
<name>A0ABU5U0E1_9CYAN</name>
<feature type="domain" description="5'-Nucleotidase C-terminal" evidence="4">
    <location>
        <begin position="329"/>
        <end position="491"/>
    </location>
</feature>
<keyword evidence="2" id="KW-0547">Nucleotide-binding</keyword>
<evidence type="ECO:0000313" key="6">
    <source>
        <dbReference type="Proteomes" id="UP001301728"/>
    </source>
</evidence>
<organism evidence="5 6">
    <name type="scientific">Limnoraphis robusta CCNP1315</name>
    <dbReference type="NCBI Taxonomy" id="3110306"/>
    <lineage>
        <taxon>Bacteria</taxon>
        <taxon>Bacillati</taxon>
        <taxon>Cyanobacteriota</taxon>
        <taxon>Cyanophyceae</taxon>
        <taxon>Oscillatoriophycideae</taxon>
        <taxon>Oscillatoriales</taxon>
        <taxon>Sirenicapillariaceae</taxon>
        <taxon>Limnoraphis</taxon>
    </lineage>
</organism>
<dbReference type="Pfam" id="PF02872">
    <property type="entry name" value="5_nucleotid_C"/>
    <property type="match status" value="1"/>
</dbReference>
<dbReference type="Gene3D" id="3.90.780.10">
    <property type="entry name" value="5'-Nucleotidase, C-terminal domain"/>
    <property type="match status" value="1"/>
</dbReference>
<dbReference type="Proteomes" id="UP001301728">
    <property type="component" value="Unassembled WGS sequence"/>
</dbReference>
<dbReference type="InterPro" id="IPR004843">
    <property type="entry name" value="Calcineurin-like_PHP"/>
</dbReference>
<evidence type="ECO:0000259" key="3">
    <source>
        <dbReference type="Pfam" id="PF00149"/>
    </source>
</evidence>
<protein>
    <submittedName>
        <fullName evidence="5">5'-nucleotidase C-terminal domain-containing protein</fullName>
    </submittedName>
</protein>
<accession>A0ABU5U0E1</accession>
<gene>
    <name evidence="5" type="ORF">VB854_16495</name>
</gene>
<dbReference type="PROSITE" id="PS00785">
    <property type="entry name" value="5_NUCLEOTIDASE_1"/>
    <property type="match status" value="1"/>
</dbReference>
<dbReference type="InterPro" id="IPR006146">
    <property type="entry name" value="5'-Nucleotdase_CS"/>
</dbReference>
<dbReference type="SUPFAM" id="SSF56300">
    <property type="entry name" value="Metallo-dependent phosphatases"/>
    <property type="match status" value="1"/>
</dbReference>
<dbReference type="EMBL" id="JAYGHT010000083">
    <property type="protein sequence ID" value="MEA5520549.1"/>
    <property type="molecule type" value="Genomic_DNA"/>
</dbReference>
<comment type="similarity">
    <text evidence="2">Belongs to the 5'-nucleotidase family.</text>
</comment>
<dbReference type="PRINTS" id="PR01607">
    <property type="entry name" value="APYRASEFAMLY"/>
</dbReference>
<evidence type="ECO:0000256" key="1">
    <source>
        <dbReference type="ARBA" id="ARBA00022729"/>
    </source>
</evidence>
<proteinExistence type="inferred from homology"/>
<dbReference type="CDD" id="cd07409">
    <property type="entry name" value="MPP_CD73_N"/>
    <property type="match status" value="1"/>
</dbReference>
<sequence length="531" mass="58209">MNWTRRTYIVLFIWAMLMGLALHHALTRPQEFSLRVLHTNDHHAHLEAVEVGDTNLGGIAQRKTLIDSLRSEDKAPTLLLDAGDIFQGTLYFNKYLGEADLPFYNELNYVAVAIGNHEFDKGQQVLADFIKQAQFPMVSANIQVASDSPLSGLIKPWIVQEVKGENIGILGLTTEETALLSSPGEGVVFTEKVEAAKKAVAALQKQGVNKIIALTHLGFSNDLELARQVDGIDIIIGGHSHTPLGNMPGATEPYPVVEKTPNGDTVLFVTDWEWGKYLGDLQVSFDRKGRLIDWQGSPHAVDDNIKPDETFIAQLDEFKKPLDDLRQQVIGKTTVKLDGDRANIRTQETNLGNLIADAILTKMSVDNAEIAIVNGGGIRASIPAGEVTVGQVLEVLPFGNTVTRLDLTGSQIKQALEHGVSRVEQGDGCFPHVSGIRLSWNSKAPAGSRIVSVQIRDQKGNEKPLDLNATYRVVTNDFMMGGGDGYEIFKEGENQVDTGYLLSDVVIDYIRNQSPLNLNAENRIMQKNALS</sequence>
<reference evidence="5 6" key="1">
    <citation type="submission" date="2023-12" db="EMBL/GenBank/DDBJ databases">
        <title>Baltic Sea Cyanobacteria.</title>
        <authorList>
            <person name="Delbaje E."/>
            <person name="Fewer D.P."/>
            <person name="Shishido T.K."/>
        </authorList>
    </citation>
    <scope>NUCLEOTIDE SEQUENCE [LARGE SCALE GENOMIC DNA]</scope>
    <source>
        <strain evidence="5 6">CCNP 1315</strain>
    </source>
</reference>
<comment type="caution">
    <text evidence="5">The sequence shown here is derived from an EMBL/GenBank/DDBJ whole genome shotgun (WGS) entry which is preliminary data.</text>
</comment>
<evidence type="ECO:0000313" key="5">
    <source>
        <dbReference type="EMBL" id="MEA5520549.1"/>
    </source>
</evidence>
<evidence type="ECO:0000259" key="4">
    <source>
        <dbReference type="Pfam" id="PF02872"/>
    </source>
</evidence>
<evidence type="ECO:0000256" key="2">
    <source>
        <dbReference type="RuleBase" id="RU362119"/>
    </source>
</evidence>